<sequence>MLAPRPFTSWSLLLLSLLSVTTIIITTTASSSSESTEQSCDVTTEEDVSSCTTTLTYPPPPLELPKDFVDPCQDSNDNCLKWSQEGECNNNKHYMIEFCPRSCDICRPMTSLQNEGNTITDREESNPHCVDSWEECPEWAREGECFVNPSFMLDVCRYSCWNCVNIPKDRERGIDGKITVKKVIYSKMNVGANQLVSRTSNNNDNDASSSDDSGDDDEDHNTNRDLPTLQKVMSMEEYAKRIIADPNVPNKTRERCSNRHRMCAMWAAEGMCTPFGYDEKNDQRRSSDDASLVGKESVLFMMNMCPLACEMCHEITTFHQCAGKRSPREEPSFDIENGSINSFFERKSLPYQPIFASRPNVQEESSKDDPYVVVLQNFLSSDEVDSLKSLPSSTHVRASVPATGWNLRADALSNRMIASCPIDDACSQDDTYMQIMDRISSLVDVKASHVEPIELVQLGQSKQSNTITRVEHNFEVSSLWKPAGPRVLSLFIFLSDINNDDEDRGGSGGLGFPHLDWLSIKPKKEWRCYGQM</sequence>
<dbReference type="Pfam" id="PF01549">
    <property type="entry name" value="ShK"/>
    <property type="match status" value="3"/>
</dbReference>
<dbReference type="PANTHER" id="PTHR21724:SF109">
    <property type="entry name" value="SHKT DOMAIN-CONTAINING PROTEIN"/>
    <property type="match status" value="1"/>
</dbReference>
<keyword evidence="5" id="KW-1185">Reference proteome</keyword>
<name>A0AAD8Y2W6_9STRA</name>
<evidence type="ECO:0000256" key="1">
    <source>
        <dbReference type="SAM" id="MobiDB-lite"/>
    </source>
</evidence>
<gene>
    <name evidence="4" type="ORF">QTG54_010578</name>
</gene>
<dbReference type="AlphaFoldDB" id="A0AAD8Y2W6"/>
<comment type="caution">
    <text evidence="4">The sequence shown here is derived from an EMBL/GenBank/DDBJ whole genome shotgun (WGS) entry which is preliminary data.</text>
</comment>
<keyword evidence="2" id="KW-0732">Signal</keyword>
<feature type="chain" id="PRO_5041923925" description="ShKT domain-containing protein" evidence="2">
    <location>
        <begin position="23"/>
        <end position="532"/>
    </location>
</feature>
<dbReference type="PROSITE" id="PS51670">
    <property type="entry name" value="SHKT"/>
    <property type="match status" value="1"/>
</dbReference>
<organism evidence="4 5">
    <name type="scientific">Skeletonema marinoi</name>
    <dbReference type="NCBI Taxonomy" id="267567"/>
    <lineage>
        <taxon>Eukaryota</taxon>
        <taxon>Sar</taxon>
        <taxon>Stramenopiles</taxon>
        <taxon>Ochrophyta</taxon>
        <taxon>Bacillariophyta</taxon>
        <taxon>Coscinodiscophyceae</taxon>
        <taxon>Thalassiosirophycidae</taxon>
        <taxon>Thalassiosirales</taxon>
        <taxon>Skeletonemataceae</taxon>
        <taxon>Skeletonema</taxon>
        <taxon>Skeletonema marinoi-dohrnii complex</taxon>
    </lineage>
</organism>
<protein>
    <recommendedName>
        <fullName evidence="3">ShKT domain-containing protein</fullName>
    </recommendedName>
</protein>
<reference evidence="4" key="1">
    <citation type="submission" date="2023-06" db="EMBL/GenBank/DDBJ databases">
        <title>Survivors Of The Sea: Transcriptome response of Skeletonema marinoi to long-term dormancy.</title>
        <authorList>
            <person name="Pinder M.I.M."/>
            <person name="Kourtchenko O."/>
            <person name="Robertson E.K."/>
            <person name="Larsson T."/>
            <person name="Maumus F."/>
            <person name="Osuna-Cruz C.M."/>
            <person name="Vancaester E."/>
            <person name="Stenow R."/>
            <person name="Vandepoele K."/>
            <person name="Ploug H."/>
            <person name="Bruchert V."/>
            <person name="Godhe A."/>
            <person name="Topel M."/>
        </authorList>
    </citation>
    <scope>NUCLEOTIDE SEQUENCE</scope>
    <source>
        <strain evidence="4">R05AC</strain>
    </source>
</reference>
<dbReference type="SMART" id="SM00254">
    <property type="entry name" value="ShKT"/>
    <property type="match status" value="3"/>
</dbReference>
<dbReference type="Proteomes" id="UP001224775">
    <property type="component" value="Unassembled WGS sequence"/>
</dbReference>
<proteinExistence type="predicted"/>
<dbReference type="EMBL" id="JATAAI010000020">
    <property type="protein sequence ID" value="KAK1738548.1"/>
    <property type="molecule type" value="Genomic_DNA"/>
</dbReference>
<evidence type="ECO:0000256" key="2">
    <source>
        <dbReference type="SAM" id="SignalP"/>
    </source>
</evidence>
<dbReference type="PANTHER" id="PTHR21724">
    <property type="entry name" value="SHKT DOMAIN-CONTAINING PROTEIN"/>
    <property type="match status" value="1"/>
</dbReference>
<feature type="compositionally biased region" description="Low complexity" evidence="1">
    <location>
        <begin position="200"/>
        <end position="211"/>
    </location>
</feature>
<feature type="region of interest" description="Disordered" evidence="1">
    <location>
        <begin position="195"/>
        <end position="230"/>
    </location>
</feature>
<dbReference type="Gene3D" id="1.10.10.1940">
    <property type="match status" value="1"/>
</dbReference>
<accession>A0AAD8Y2W6</accession>
<evidence type="ECO:0000313" key="5">
    <source>
        <dbReference type="Proteomes" id="UP001224775"/>
    </source>
</evidence>
<evidence type="ECO:0000313" key="4">
    <source>
        <dbReference type="EMBL" id="KAK1738548.1"/>
    </source>
</evidence>
<dbReference type="InterPro" id="IPR003582">
    <property type="entry name" value="ShKT_dom"/>
</dbReference>
<evidence type="ECO:0000259" key="3">
    <source>
        <dbReference type="PROSITE" id="PS51670"/>
    </source>
</evidence>
<dbReference type="Gene3D" id="2.60.120.620">
    <property type="entry name" value="q2cbj1_9rhob like domain"/>
    <property type="match status" value="1"/>
</dbReference>
<feature type="signal peptide" evidence="2">
    <location>
        <begin position="1"/>
        <end position="22"/>
    </location>
</feature>
<feature type="domain" description="ShKT" evidence="3">
    <location>
        <begin position="72"/>
        <end position="106"/>
    </location>
</feature>